<dbReference type="EMBL" id="CVRI01000047">
    <property type="protein sequence ID" value="CRK98087.1"/>
    <property type="molecule type" value="Genomic_DNA"/>
</dbReference>
<keyword evidence="11" id="KW-1185">Reference proteome</keyword>
<gene>
    <name evidence="10" type="ORF">CLUMA_CG011455</name>
</gene>
<feature type="transmembrane region" description="Helical" evidence="8">
    <location>
        <begin position="681"/>
        <end position="707"/>
    </location>
</feature>
<accession>A0A1J1ICS9</accession>
<dbReference type="STRING" id="568069.A0A1J1ICS9"/>
<evidence type="ECO:0000256" key="8">
    <source>
        <dbReference type="RuleBase" id="RU363058"/>
    </source>
</evidence>
<dbReference type="PANTHER" id="PTHR11101:SF80">
    <property type="entry name" value="PHOSPHATE TRANSPORTER"/>
    <property type="match status" value="1"/>
</dbReference>
<keyword evidence="4 8" id="KW-0592">Phosphate transport</keyword>
<keyword evidence="5 8" id="KW-0812">Transmembrane</keyword>
<feature type="region of interest" description="Disordered" evidence="9">
    <location>
        <begin position="408"/>
        <end position="447"/>
    </location>
</feature>
<feature type="transmembrane region" description="Helical" evidence="8">
    <location>
        <begin position="6"/>
        <end position="27"/>
    </location>
</feature>
<evidence type="ECO:0000256" key="6">
    <source>
        <dbReference type="ARBA" id="ARBA00022989"/>
    </source>
</evidence>
<evidence type="ECO:0000256" key="4">
    <source>
        <dbReference type="ARBA" id="ARBA00022592"/>
    </source>
</evidence>
<dbReference type="PANTHER" id="PTHR11101">
    <property type="entry name" value="PHOSPHATE TRANSPORTER"/>
    <property type="match status" value="1"/>
</dbReference>
<name>A0A1J1ICS9_9DIPT</name>
<feature type="transmembrane region" description="Helical" evidence="8">
    <location>
        <begin position="88"/>
        <end position="109"/>
    </location>
</feature>
<dbReference type="GO" id="GO:0035435">
    <property type="term" value="P:phosphate ion transmembrane transport"/>
    <property type="evidence" value="ECO:0007669"/>
    <property type="project" value="TreeGrafter"/>
</dbReference>
<keyword evidence="3 8" id="KW-0813">Transport</keyword>
<dbReference type="GO" id="GO:0005315">
    <property type="term" value="F:phosphate transmembrane transporter activity"/>
    <property type="evidence" value="ECO:0007669"/>
    <property type="project" value="InterPro"/>
</dbReference>
<evidence type="ECO:0000313" key="10">
    <source>
        <dbReference type="EMBL" id="CRK98087.1"/>
    </source>
</evidence>
<dbReference type="OrthoDB" id="260807at2759"/>
<keyword evidence="7 8" id="KW-0472">Membrane</keyword>
<dbReference type="Proteomes" id="UP000183832">
    <property type="component" value="Unassembled WGS sequence"/>
</dbReference>
<comment type="function">
    <text evidence="8">Sodium-phosphate symporter.</text>
</comment>
<feature type="transmembrane region" description="Helical" evidence="8">
    <location>
        <begin position="179"/>
        <end position="200"/>
    </location>
</feature>
<comment type="subcellular location">
    <subcellularLocation>
        <location evidence="1 8">Membrane</location>
        <topology evidence="1 8">Multi-pass membrane protein</topology>
    </subcellularLocation>
</comment>
<evidence type="ECO:0000256" key="7">
    <source>
        <dbReference type="ARBA" id="ARBA00023136"/>
    </source>
</evidence>
<feature type="transmembrane region" description="Helical" evidence="8">
    <location>
        <begin position="145"/>
        <end position="167"/>
    </location>
</feature>
<evidence type="ECO:0000256" key="1">
    <source>
        <dbReference type="ARBA" id="ARBA00004141"/>
    </source>
</evidence>
<evidence type="ECO:0000256" key="2">
    <source>
        <dbReference type="ARBA" id="ARBA00009916"/>
    </source>
</evidence>
<feature type="transmembrane region" description="Helical" evidence="8">
    <location>
        <begin position="560"/>
        <end position="577"/>
    </location>
</feature>
<dbReference type="GO" id="GO:0016020">
    <property type="term" value="C:membrane"/>
    <property type="evidence" value="ECO:0007669"/>
    <property type="project" value="UniProtKB-SubCell"/>
</dbReference>
<feature type="transmembrane region" description="Helical" evidence="8">
    <location>
        <begin position="584"/>
        <end position="602"/>
    </location>
</feature>
<evidence type="ECO:0000313" key="11">
    <source>
        <dbReference type="Proteomes" id="UP000183832"/>
    </source>
</evidence>
<feature type="region of interest" description="Disordered" evidence="9">
    <location>
        <begin position="256"/>
        <end position="275"/>
    </location>
</feature>
<dbReference type="Pfam" id="PF01384">
    <property type="entry name" value="PHO4"/>
    <property type="match status" value="1"/>
</dbReference>
<reference evidence="10 11" key="1">
    <citation type="submission" date="2015-04" db="EMBL/GenBank/DDBJ databases">
        <authorList>
            <person name="Syromyatnikov M.Y."/>
            <person name="Popov V.N."/>
        </authorList>
    </citation>
    <scope>NUCLEOTIDE SEQUENCE [LARGE SCALE GENOMIC DNA]</scope>
</reference>
<feature type="compositionally biased region" description="Basic and acidic residues" evidence="9">
    <location>
        <begin position="431"/>
        <end position="447"/>
    </location>
</feature>
<dbReference type="InterPro" id="IPR001204">
    <property type="entry name" value="Phos_transporter"/>
</dbReference>
<keyword evidence="6 8" id="KW-1133">Transmembrane helix</keyword>
<comment type="similarity">
    <text evidence="2 8">Belongs to the inorganic phosphate transporter (PiT) (TC 2.A.20) family.</text>
</comment>
<organism evidence="10 11">
    <name type="scientific">Clunio marinus</name>
    <dbReference type="NCBI Taxonomy" id="568069"/>
    <lineage>
        <taxon>Eukaryota</taxon>
        <taxon>Metazoa</taxon>
        <taxon>Ecdysozoa</taxon>
        <taxon>Arthropoda</taxon>
        <taxon>Hexapoda</taxon>
        <taxon>Insecta</taxon>
        <taxon>Pterygota</taxon>
        <taxon>Neoptera</taxon>
        <taxon>Endopterygota</taxon>
        <taxon>Diptera</taxon>
        <taxon>Nematocera</taxon>
        <taxon>Chironomoidea</taxon>
        <taxon>Chironomidae</taxon>
        <taxon>Clunio</taxon>
    </lineage>
</organism>
<evidence type="ECO:0000256" key="3">
    <source>
        <dbReference type="ARBA" id="ARBA00022448"/>
    </source>
</evidence>
<proteinExistence type="inferred from homology"/>
<evidence type="ECO:0000256" key="5">
    <source>
        <dbReference type="ARBA" id="ARBA00022692"/>
    </source>
</evidence>
<protein>
    <recommendedName>
        <fullName evidence="8">Phosphate transporter</fullName>
    </recommendedName>
</protein>
<evidence type="ECO:0000256" key="9">
    <source>
        <dbReference type="SAM" id="MobiDB-lite"/>
    </source>
</evidence>
<dbReference type="AlphaFoldDB" id="A0A1J1ICS9"/>
<feature type="transmembrane region" description="Helical" evidence="8">
    <location>
        <begin position="48"/>
        <end position="68"/>
    </location>
</feature>
<sequence>MEPLTLAFWLVVIGFIIAFILAFGIGANDVANSFGTSVGSGVLTIRQACWLATFCEVAGAVLIGYKVSDTMRKGILDVTVYEGHEQELMIGLLSALASSALWLLVATFLKLPISGTHSIVGSTIGFSLVARGTEGLNWNKLGTIVGSWFVSPVLSGGMSVGLFMLINRFILKTKNPLKSGLWSLPIFYGVTLFVNLFSIIHDGPKLLYMDNIPTWVAILISTVVSVVVAILVQVIVVPWQRKKILGESIGQGQRANFTFGDSDDSSASSSPKRNRRQISHVYDANVLPAINESTELQSLNNHQSILTTPNQQRPSNGGVTPFDYYRVAQWNGSVPKSAMEGNPYKFDPKMLKKAENLINVTHPNNNTMLTTSLDNTDLTITSLNYIDEYQNTINGRNLQNLYVRSDSDKKIITPPPQPPPILVSCTPSPPDSEHNESGLGHDAKNDSVSDLTLPPNIILNAGTNDLITSTMNNKITTTTAAKHCLENVESGISLDGMNHGNGSANISANSSKVPLISHSGGGASNQIVEDENVSKLFSFLQILTATFGSFAHGGNDVSNAIGPLIALWMIYADGSVLQKSETPLSILLFGGVGISAGLWLWGRRVIETVGTDLTKITPSTGFTIEIGAAMTVLLASKIGLPISTTHCKVGSVVFVGYSNAKQDPITGVKEKAVDWKLFRSIVYAWLVTVPVAAFLSAAFMFILSHLIL</sequence>
<feature type="transmembrane region" description="Helical" evidence="8">
    <location>
        <begin position="212"/>
        <end position="237"/>
    </location>
</feature>